<dbReference type="RefSeq" id="WP_270946818.1">
    <property type="nucleotide sequence ID" value="NZ_JAQGLA010000002.1"/>
</dbReference>
<protein>
    <submittedName>
        <fullName evidence="1">Uncharacterized protein</fullName>
    </submittedName>
</protein>
<sequence>MADPLDVLTLAEAKQALNISESVTKHDAELPSYITAVSQRLDLYIGPVVQRTVTNEVHDGGRPSVFLDLFPVVSVTQVIEYSDTTSTVLTAESNAVKPDEAYLLERYDVIPSLWSGRLLRRRAGRRARFESGQANVAVSYVAGRCASTAEVPERYKLAAKFMLENFWRSQLDATGGVNEFDMPQANFPRWGIPMAARQLVSGEIQEPRQVVL</sequence>
<name>A0ABT4URB5_9PSEU</name>
<comment type="caution">
    <text evidence="1">The sequence shown here is derived from an EMBL/GenBank/DDBJ whole genome shotgun (WGS) entry which is preliminary data.</text>
</comment>
<dbReference type="Proteomes" id="UP001210380">
    <property type="component" value="Unassembled WGS sequence"/>
</dbReference>
<accession>A0ABT4URB5</accession>
<reference evidence="1 2" key="1">
    <citation type="submission" date="2022-11" db="EMBL/GenBank/DDBJ databases">
        <title>Draft genome sequence of Saccharopolyspora sp. WRP15-2 isolated from rhizosphere soils of wild rice in Thailand.</title>
        <authorList>
            <person name="Duangmal K."/>
            <person name="Kammanee S."/>
            <person name="Muangham S."/>
        </authorList>
    </citation>
    <scope>NUCLEOTIDE SEQUENCE [LARGE SCALE GENOMIC DNA]</scope>
    <source>
        <strain evidence="1 2">WRP15-2</strain>
    </source>
</reference>
<keyword evidence="2" id="KW-1185">Reference proteome</keyword>
<gene>
    <name evidence="1" type="ORF">OU415_02330</name>
</gene>
<organism evidence="1 2">
    <name type="scientific">Saccharopolyspora oryzae</name>
    <dbReference type="NCBI Taxonomy" id="2997343"/>
    <lineage>
        <taxon>Bacteria</taxon>
        <taxon>Bacillati</taxon>
        <taxon>Actinomycetota</taxon>
        <taxon>Actinomycetes</taxon>
        <taxon>Pseudonocardiales</taxon>
        <taxon>Pseudonocardiaceae</taxon>
        <taxon>Saccharopolyspora</taxon>
    </lineage>
</organism>
<evidence type="ECO:0000313" key="1">
    <source>
        <dbReference type="EMBL" id="MDA3624254.1"/>
    </source>
</evidence>
<proteinExistence type="predicted"/>
<evidence type="ECO:0000313" key="2">
    <source>
        <dbReference type="Proteomes" id="UP001210380"/>
    </source>
</evidence>
<dbReference type="EMBL" id="JAQGLA010000002">
    <property type="protein sequence ID" value="MDA3624254.1"/>
    <property type="molecule type" value="Genomic_DNA"/>
</dbReference>